<proteinExistence type="predicted"/>
<gene>
    <name evidence="1" type="ORF">FISHEDRAFT_8590</name>
</gene>
<dbReference type="Proteomes" id="UP000054144">
    <property type="component" value="Unassembled WGS sequence"/>
</dbReference>
<dbReference type="AlphaFoldDB" id="A0A0D7A7M1"/>
<evidence type="ECO:0000313" key="1">
    <source>
        <dbReference type="EMBL" id="KIY46359.1"/>
    </source>
</evidence>
<accession>A0A0D7A7M1</accession>
<evidence type="ECO:0000313" key="2">
    <source>
        <dbReference type="Proteomes" id="UP000054144"/>
    </source>
</evidence>
<dbReference type="OrthoDB" id="7691805at2759"/>
<protein>
    <recommendedName>
        <fullName evidence="3">GAG-pre-integrase domain-containing protein</fullName>
    </recommendedName>
</protein>
<dbReference type="EMBL" id="KN882034">
    <property type="protein sequence ID" value="KIY46359.1"/>
    <property type="molecule type" value="Genomic_DNA"/>
</dbReference>
<sequence>MVYTLLSVNRLDKLGFSLHVEDQQSSKSSSEAAHAAVVRIVTISELHQIMGHRDHEELRRMVRQGLVEGVELDPHSKPEPCRPCIEAKAKRHPFAKVSIDRHEKYTAYGDKIVGDLVGP</sequence>
<feature type="non-terminal residue" evidence="1">
    <location>
        <position position="119"/>
    </location>
</feature>
<keyword evidence="2" id="KW-1185">Reference proteome</keyword>
<organism evidence="1 2">
    <name type="scientific">Fistulina hepatica ATCC 64428</name>
    <dbReference type="NCBI Taxonomy" id="1128425"/>
    <lineage>
        <taxon>Eukaryota</taxon>
        <taxon>Fungi</taxon>
        <taxon>Dikarya</taxon>
        <taxon>Basidiomycota</taxon>
        <taxon>Agaricomycotina</taxon>
        <taxon>Agaricomycetes</taxon>
        <taxon>Agaricomycetidae</taxon>
        <taxon>Agaricales</taxon>
        <taxon>Fistulinaceae</taxon>
        <taxon>Fistulina</taxon>
    </lineage>
</organism>
<reference evidence="1 2" key="1">
    <citation type="journal article" date="2015" name="Fungal Genet. Biol.">
        <title>Evolution of novel wood decay mechanisms in Agaricales revealed by the genome sequences of Fistulina hepatica and Cylindrobasidium torrendii.</title>
        <authorList>
            <person name="Floudas D."/>
            <person name="Held B.W."/>
            <person name="Riley R."/>
            <person name="Nagy L.G."/>
            <person name="Koehler G."/>
            <person name="Ransdell A.S."/>
            <person name="Younus H."/>
            <person name="Chow J."/>
            <person name="Chiniquy J."/>
            <person name="Lipzen A."/>
            <person name="Tritt A."/>
            <person name="Sun H."/>
            <person name="Haridas S."/>
            <person name="LaButti K."/>
            <person name="Ohm R.A."/>
            <person name="Kues U."/>
            <person name="Blanchette R.A."/>
            <person name="Grigoriev I.V."/>
            <person name="Minto R.E."/>
            <person name="Hibbett D.S."/>
        </authorList>
    </citation>
    <scope>NUCLEOTIDE SEQUENCE [LARGE SCALE GENOMIC DNA]</scope>
    <source>
        <strain evidence="1 2">ATCC 64428</strain>
    </source>
</reference>
<name>A0A0D7A7M1_9AGAR</name>
<evidence type="ECO:0008006" key="3">
    <source>
        <dbReference type="Google" id="ProtNLM"/>
    </source>
</evidence>